<dbReference type="KEGG" id="smam:Mal15_65960"/>
<feature type="transmembrane region" description="Helical" evidence="1">
    <location>
        <begin position="91"/>
        <end position="110"/>
    </location>
</feature>
<name>A0A5B9MRG0_9BACT</name>
<organism evidence="2 3">
    <name type="scientific">Stieleria maiorica</name>
    <dbReference type="NCBI Taxonomy" id="2795974"/>
    <lineage>
        <taxon>Bacteria</taxon>
        <taxon>Pseudomonadati</taxon>
        <taxon>Planctomycetota</taxon>
        <taxon>Planctomycetia</taxon>
        <taxon>Pirellulales</taxon>
        <taxon>Pirellulaceae</taxon>
        <taxon>Stieleria</taxon>
    </lineage>
</organism>
<keyword evidence="1" id="KW-0812">Transmembrane</keyword>
<keyword evidence="3" id="KW-1185">Reference proteome</keyword>
<keyword evidence="1" id="KW-1133">Transmembrane helix</keyword>
<dbReference type="Proteomes" id="UP000321353">
    <property type="component" value="Chromosome"/>
</dbReference>
<reference evidence="2 3" key="1">
    <citation type="submission" date="2019-02" db="EMBL/GenBank/DDBJ databases">
        <title>Planctomycetal bacteria perform biofilm scaping via a novel small molecule.</title>
        <authorList>
            <person name="Jeske O."/>
            <person name="Boedeker C."/>
            <person name="Wiegand S."/>
            <person name="Breitling P."/>
            <person name="Kallscheuer N."/>
            <person name="Jogler M."/>
            <person name="Rohde M."/>
            <person name="Petersen J."/>
            <person name="Medema M.H."/>
            <person name="Surup F."/>
            <person name="Jogler C."/>
        </authorList>
    </citation>
    <scope>NUCLEOTIDE SEQUENCE [LARGE SCALE GENOMIC DNA]</scope>
    <source>
        <strain evidence="2 3">Mal15</strain>
    </source>
</reference>
<accession>A0A5B9MRG0</accession>
<proteinExistence type="predicted"/>
<dbReference type="EMBL" id="CP036264">
    <property type="protein sequence ID" value="QEG02475.1"/>
    <property type="molecule type" value="Genomic_DNA"/>
</dbReference>
<protein>
    <submittedName>
        <fullName evidence="2">Uncharacterized protein</fullName>
    </submittedName>
</protein>
<evidence type="ECO:0000313" key="2">
    <source>
        <dbReference type="EMBL" id="QEG02475.1"/>
    </source>
</evidence>
<gene>
    <name evidence="2" type="ORF">Mal15_65960</name>
</gene>
<evidence type="ECO:0000256" key="1">
    <source>
        <dbReference type="SAM" id="Phobius"/>
    </source>
</evidence>
<evidence type="ECO:0000313" key="3">
    <source>
        <dbReference type="Proteomes" id="UP000321353"/>
    </source>
</evidence>
<keyword evidence="1" id="KW-0472">Membrane</keyword>
<dbReference type="RefSeq" id="WP_147871409.1">
    <property type="nucleotide sequence ID" value="NZ_CP036264.1"/>
</dbReference>
<sequence>MNSDNVPSDRDPLLRQRCSDYLLGEMTAADAAAFESEFDSAVVAQALLRESELLCNVAARSLPAGDAIAPTPRSQPPLETTITTTRTRQRVMLLITSLAASILVLSLYRMNSPQNQIDRNATALNLESIPNPAAFEYELAKTWVDPAIDWETIDWQAVDWETTDLNGEAADDASEAVDDDSFSWMVVAVEAAMGEGERNEG</sequence>
<dbReference type="AlphaFoldDB" id="A0A5B9MRG0"/>